<evidence type="ECO:0000256" key="5">
    <source>
        <dbReference type="ARBA" id="ARBA00022989"/>
    </source>
</evidence>
<dbReference type="InterPro" id="IPR036837">
    <property type="entry name" value="Cation_efflux_CTD_sf"/>
</dbReference>
<dbReference type="Gene3D" id="1.20.1510.10">
    <property type="entry name" value="Cation efflux protein transmembrane domain"/>
    <property type="match status" value="1"/>
</dbReference>
<evidence type="ECO:0000256" key="1">
    <source>
        <dbReference type="ARBA" id="ARBA00004141"/>
    </source>
</evidence>
<keyword evidence="4 7" id="KW-0812">Transmembrane</keyword>
<sequence length="560" mass="64547">MSTVKNYTISIEGNIGCGKSTALSQFTNSPLFEIIPEPVAKWTNFYGFNLLEMFYEDQQRWAFLFELNALRTLAETHTLRIRKPIKILERSILCTRRCFMENIYQTGKLKDVEYRMLDDEYQRLTTNNSCHVDLIFYLRTTPEVCMERIQARNRPEEVSKIDWKYLASLHQLHEDWLYGHNGRDSTNSSNVIIIDANQDREQVYATINTQLSHPTERFYEHQNSMIDKYASLINETIEESIDETTRKLRKRVRLLTTLSLIINVCLFFVKIIASILSNSLSIISSVVDSAVDLVSSLILFWTARAIRNRNQYRYPAGRTRLEPVAIIILSVIMCSASAEILTEALKRLLTYVRYLTHQTNEIPEVNMNIKQPIPIAAMCITIILKIVLYYFCRNVKVETIKALAQDHRNDILSNFVALISGLIAGQTLSGQINIRFVVIDPIGAIVISIYIIISWVSQATLHIRHLTGVTADPDFLKVITWIAMNFSSYLTKIDMVKAFHFGTDLLVEVDIGLPGTMQIQQAHDIGSRLQRKLETMPEIARAFVHIDYEFEHRPDEHKQI</sequence>
<keyword evidence="11" id="KW-1185">Reference proteome</keyword>
<dbReference type="AlphaFoldDB" id="A0A816B274"/>
<dbReference type="InterPro" id="IPR031314">
    <property type="entry name" value="DNK_dom"/>
</dbReference>
<protein>
    <submittedName>
        <fullName evidence="10">Uncharacterized protein</fullName>
    </submittedName>
</protein>
<name>A0A816B274_ADIRI</name>
<proteinExistence type="inferred from homology"/>
<evidence type="ECO:0000313" key="11">
    <source>
        <dbReference type="Proteomes" id="UP000663828"/>
    </source>
</evidence>
<dbReference type="Gene3D" id="3.40.50.300">
    <property type="entry name" value="P-loop containing nucleotide triphosphate hydrolases"/>
    <property type="match status" value="1"/>
</dbReference>
<dbReference type="InterPro" id="IPR027417">
    <property type="entry name" value="P-loop_NTPase"/>
</dbReference>
<accession>A0A816B274</accession>
<dbReference type="InterPro" id="IPR050291">
    <property type="entry name" value="CDF_Transporter"/>
</dbReference>
<dbReference type="SUPFAM" id="SSF160240">
    <property type="entry name" value="Cation efflux protein cytoplasmic domain-like"/>
    <property type="match status" value="1"/>
</dbReference>
<dbReference type="Pfam" id="PF01545">
    <property type="entry name" value="Cation_efflux"/>
    <property type="match status" value="1"/>
</dbReference>
<evidence type="ECO:0000259" key="9">
    <source>
        <dbReference type="Pfam" id="PF01712"/>
    </source>
</evidence>
<evidence type="ECO:0000259" key="8">
    <source>
        <dbReference type="Pfam" id="PF01545"/>
    </source>
</evidence>
<feature type="transmembrane region" description="Helical" evidence="7">
    <location>
        <begin position="324"/>
        <end position="342"/>
    </location>
</feature>
<dbReference type="NCBIfam" id="TIGR01297">
    <property type="entry name" value="CDF"/>
    <property type="match status" value="1"/>
</dbReference>
<feature type="transmembrane region" description="Helical" evidence="7">
    <location>
        <begin position="282"/>
        <end position="303"/>
    </location>
</feature>
<dbReference type="Pfam" id="PF01712">
    <property type="entry name" value="dNK"/>
    <property type="match status" value="1"/>
</dbReference>
<feature type="transmembrane region" description="Helical" evidence="7">
    <location>
        <begin position="373"/>
        <end position="391"/>
    </location>
</feature>
<feature type="domain" description="Cation efflux protein transmembrane" evidence="8">
    <location>
        <begin position="257"/>
        <end position="457"/>
    </location>
</feature>
<feature type="transmembrane region" description="Helical" evidence="7">
    <location>
        <begin position="254"/>
        <end position="276"/>
    </location>
</feature>
<feature type="domain" description="Deoxynucleoside kinase" evidence="9">
    <location>
        <begin position="9"/>
        <end position="208"/>
    </location>
</feature>
<feature type="transmembrane region" description="Helical" evidence="7">
    <location>
        <begin position="434"/>
        <end position="456"/>
    </location>
</feature>
<dbReference type="SUPFAM" id="SSF52540">
    <property type="entry name" value="P-loop containing nucleoside triphosphate hydrolases"/>
    <property type="match status" value="1"/>
</dbReference>
<comment type="caution">
    <text evidence="10">The sequence shown here is derived from an EMBL/GenBank/DDBJ whole genome shotgun (WGS) entry which is preliminary data.</text>
</comment>
<evidence type="ECO:0000313" key="10">
    <source>
        <dbReference type="EMBL" id="CAF1602759.1"/>
    </source>
</evidence>
<dbReference type="CDD" id="cd01673">
    <property type="entry name" value="dNK"/>
    <property type="match status" value="1"/>
</dbReference>
<dbReference type="EMBL" id="CAJNOR010006748">
    <property type="protein sequence ID" value="CAF1602759.1"/>
    <property type="molecule type" value="Genomic_DNA"/>
</dbReference>
<keyword evidence="5 7" id="KW-1133">Transmembrane helix</keyword>
<keyword evidence="3" id="KW-0813">Transport</keyword>
<dbReference type="PANTHER" id="PTHR43840">
    <property type="entry name" value="MITOCHONDRIAL METAL TRANSPORTER 1-RELATED"/>
    <property type="match status" value="1"/>
</dbReference>
<evidence type="ECO:0000256" key="7">
    <source>
        <dbReference type="SAM" id="Phobius"/>
    </source>
</evidence>
<comment type="subcellular location">
    <subcellularLocation>
        <location evidence="1">Membrane</location>
        <topology evidence="1">Multi-pass membrane protein</topology>
    </subcellularLocation>
</comment>
<dbReference type="FunFam" id="1.20.1510.10:FF:000005">
    <property type="entry name" value="Putative Cation diffusion facilitator 1"/>
    <property type="match status" value="1"/>
</dbReference>
<evidence type="ECO:0000256" key="4">
    <source>
        <dbReference type="ARBA" id="ARBA00022692"/>
    </source>
</evidence>
<dbReference type="InterPro" id="IPR058533">
    <property type="entry name" value="Cation_efflux_TM"/>
</dbReference>
<feature type="transmembrane region" description="Helical" evidence="7">
    <location>
        <begin position="411"/>
        <end position="428"/>
    </location>
</feature>
<dbReference type="PANTHER" id="PTHR43840:SF13">
    <property type="entry name" value="CATION EFFLUX PROTEIN CYTOPLASMIC DOMAIN-CONTAINING PROTEIN"/>
    <property type="match status" value="1"/>
</dbReference>
<dbReference type="GO" id="GO:0016020">
    <property type="term" value="C:membrane"/>
    <property type="evidence" value="ECO:0007669"/>
    <property type="project" value="UniProtKB-SubCell"/>
</dbReference>
<gene>
    <name evidence="10" type="ORF">XAT740_LOCUS47905</name>
</gene>
<dbReference type="GO" id="GO:0008324">
    <property type="term" value="F:monoatomic cation transmembrane transporter activity"/>
    <property type="evidence" value="ECO:0007669"/>
    <property type="project" value="InterPro"/>
</dbReference>
<evidence type="ECO:0000256" key="3">
    <source>
        <dbReference type="ARBA" id="ARBA00022448"/>
    </source>
</evidence>
<reference evidence="10" key="1">
    <citation type="submission" date="2021-02" db="EMBL/GenBank/DDBJ databases">
        <authorList>
            <person name="Nowell W R."/>
        </authorList>
    </citation>
    <scope>NUCLEOTIDE SEQUENCE</scope>
</reference>
<comment type="similarity">
    <text evidence="2">Belongs to the cation diffusion facilitator (CDF) transporter (TC 2.A.4) family. SLC30A subfamily.</text>
</comment>
<dbReference type="InterPro" id="IPR002524">
    <property type="entry name" value="Cation_efflux"/>
</dbReference>
<evidence type="ECO:0000256" key="6">
    <source>
        <dbReference type="ARBA" id="ARBA00023136"/>
    </source>
</evidence>
<dbReference type="SUPFAM" id="SSF161111">
    <property type="entry name" value="Cation efflux protein transmembrane domain-like"/>
    <property type="match status" value="1"/>
</dbReference>
<organism evidence="10 11">
    <name type="scientific">Adineta ricciae</name>
    <name type="common">Rotifer</name>
    <dbReference type="NCBI Taxonomy" id="249248"/>
    <lineage>
        <taxon>Eukaryota</taxon>
        <taxon>Metazoa</taxon>
        <taxon>Spiralia</taxon>
        <taxon>Gnathifera</taxon>
        <taxon>Rotifera</taxon>
        <taxon>Eurotatoria</taxon>
        <taxon>Bdelloidea</taxon>
        <taxon>Adinetida</taxon>
        <taxon>Adinetidae</taxon>
        <taxon>Adineta</taxon>
    </lineage>
</organism>
<evidence type="ECO:0000256" key="2">
    <source>
        <dbReference type="ARBA" id="ARBA00008873"/>
    </source>
</evidence>
<dbReference type="InterPro" id="IPR027469">
    <property type="entry name" value="Cation_efflux_TMD_sf"/>
</dbReference>
<dbReference type="Proteomes" id="UP000663828">
    <property type="component" value="Unassembled WGS sequence"/>
</dbReference>
<keyword evidence="6 7" id="KW-0472">Membrane</keyword>
<dbReference type="Gene3D" id="3.30.70.1350">
    <property type="entry name" value="Cation efflux protein, cytoplasmic domain"/>
    <property type="match status" value="1"/>
</dbReference>